<protein>
    <submittedName>
        <fullName evidence="1">Uncharacterized protein</fullName>
    </submittedName>
</protein>
<accession>A0ABQ2IYZ6</accession>
<sequence>MPRRVFLPPPSAVVDGPKAAVAPPVAEVAAADVATGTGTVPALAAVVRAVGGCG</sequence>
<name>A0ABQ2IYZ6_9ACTN</name>
<organism evidence="1 2">
    <name type="scientific">Streptomyces kronopolitis</name>
    <dbReference type="NCBI Taxonomy" id="1612435"/>
    <lineage>
        <taxon>Bacteria</taxon>
        <taxon>Bacillati</taxon>
        <taxon>Actinomycetota</taxon>
        <taxon>Actinomycetes</taxon>
        <taxon>Kitasatosporales</taxon>
        <taxon>Streptomycetaceae</taxon>
        <taxon>Streptomyces</taxon>
    </lineage>
</organism>
<dbReference type="RefSeq" id="WP_189096084.1">
    <property type="nucleotide sequence ID" value="NZ_BMND01000002.1"/>
</dbReference>
<dbReference type="GeneID" id="301546687"/>
<comment type="caution">
    <text evidence="1">The sequence shown here is derived from an EMBL/GenBank/DDBJ whole genome shotgun (WGS) entry which is preliminary data.</text>
</comment>
<dbReference type="EMBL" id="BMND01000002">
    <property type="protein sequence ID" value="GGN35195.1"/>
    <property type="molecule type" value="Genomic_DNA"/>
</dbReference>
<evidence type="ECO:0000313" key="2">
    <source>
        <dbReference type="Proteomes" id="UP000600080"/>
    </source>
</evidence>
<gene>
    <name evidence="1" type="ORF">GCM10012285_08040</name>
</gene>
<keyword evidence="2" id="KW-1185">Reference proteome</keyword>
<proteinExistence type="predicted"/>
<dbReference type="Proteomes" id="UP000600080">
    <property type="component" value="Unassembled WGS sequence"/>
</dbReference>
<evidence type="ECO:0000313" key="1">
    <source>
        <dbReference type="EMBL" id="GGN35195.1"/>
    </source>
</evidence>
<reference evidence="2" key="1">
    <citation type="journal article" date="2019" name="Int. J. Syst. Evol. Microbiol.">
        <title>The Global Catalogue of Microorganisms (GCM) 10K type strain sequencing project: providing services to taxonomists for standard genome sequencing and annotation.</title>
        <authorList>
            <consortium name="The Broad Institute Genomics Platform"/>
            <consortium name="The Broad Institute Genome Sequencing Center for Infectious Disease"/>
            <person name="Wu L."/>
            <person name="Ma J."/>
        </authorList>
    </citation>
    <scope>NUCLEOTIDE SEQUENCE [LARGE SCALE GENOMIC DNA]</scope>
    <source>
        <strain evidence="2">CGMCC 4.7323</strain>
    </source>
</reference>